<proteinExistence type="predicted"/>
<evidence type="ECO:0008006" key="3">
    <source>
        <dbReference type="Google" id="ProtNLM"/>
    </source>
</evidence>
<accession>A0A1M4SV69</accession>
<organism evidence="1 2">
    <name type="scientific">Chryseobacterium takakiae</name>
    <dbReference type="NCBI Taxonomy" id="1302685"/>
    <lineage>
        <taxon>Bacteria</taxon>
        <taxon>Pseudomonadati</taxon>
        <taxon>Bacteroidota</taxon>
        <taxon>Flavobacteriia</taxon>
        <taxon>Flavobacteriales</taxon>
        <taxon>Weeksellaceae</taxon>
        <taxon>Chryseobacterium group</taxon>
        <taxon>Chryseobacterium</taxon>
    </lineage>
</organism>
<dbReference type="Proteomes" id="UP000184236">
    <property type="component" value="Unassembled WGS sequence"/>
</dbReference>
<evidence type="ECO:0000313" key="1">
    <source>
        <dbReference type="EMBL" id="SHE36103.1"/>
    </source>
</evidence>
<dbReference type="EMBL" id="FQVO01000001">
    <property type="protein sequence ID" value="SHE36103.1"/>
    <property type="molecule type" value="Genomic_DNA"/>
</dbReference>
<dbReference type="OrthoDB" id="1259003at2"/>
<gene>
    <name evidence="1" type="ORF">SAMN05444408_10162</name>
</gene>
<protein>
    <recommendedName>
        <fullName evidence="3">Outer membrane protein beta-barrel domain-containing protein</fullName>
    </recommendedName>
</protein>
<evidence type="ECO:0000313" key="2">
    <source>
        <dbReference type="Proteomes" id="UP000184236"/>
    </source>
</evidence>
<sequence length="187" mass="21731">MKSMIHKISICTCLLFIIQKYNSQIETDVKDFRIGMKGGLNHSVVNATDDVGEKSGYIGTELYGGFVAQKRLTSRSFIQVSALISYTDDVTFIELPIYYRYNVYNKISVFGGLKLQYIPDVQYNNFNYFRKRLGVNADLGADYQIIKNLYFEASFSKAFTKQYDNTALDYYYSKRNVYRIGFTYYIN</sequence>
<reference evidence="2" key="1">
    <citation type="submission" date="2016-11" db="EMBL/GenBank/DDBJ databases">
        <authorList>
            <person name="Varghese N."/>
            <person name="Submissions S."/>
        </authorList>
    </citation>
    <scope>NUCLEOTIDE SEQUENCE [LARGE SCALE GENOMIC DNA]</scope>
    <source>
        <strain evidence="2">DSM 26898</strain>
    </source>
</reference>
<dbReference type="STRING" id="1302685.SAMN05444408_10162"/>
<dbReference type="RefSeq" id="WP_072882501.1">
    <property type="nucleotide sequence ID" value="NZ_FQVO01000001.1"/>
</dbReference>
<name>A0A1M4SV69_9FLAO</name>
<keyword evidence="2" id="KW-1185">Reference proteome</keyword>
<dbReference type="AlphaFoldDB" id="A0A1M4SV69"/>